<organism evidence="13 14">
    <name type="scientific">Glonium stellatum</name>
    <dbReference type="NCBI Taxonomy" id="574774"/>
    <lineage>
        <taxon>Eukaryota</taxon>
        <taxon>Fungi</taxon>
        <taxon>Dikarya</taxon>
        <taxon>Ascomycota</taxon>
        <taxon>Pezizomycotina</taxon>
        <taxon>Dothideomycetes</taxon>
        <taxon>Pleosporomycetidae</taxon>
        <taxon>Gloniales</taxon>
        <taxon>Gloniaceae</taxon>
        <taxon>Glonium</taxon>
    </lineage>
</organism>
<evidence type="ECO:0000313" key="13">
    <source>
        <dbReference type="EMBL" id="OCL14931.1"/>
    </source>
</evidence>
<dbReference type="Gene3D" id="3.40.50.150">
    <property type="entry name" value="Vaccinia Virus protein VP39"/>
    <property type="match status" value="1"/>
</dbReference>
<comment type="activity regulation">
    <text evidence="11">Ubiquitination of histone H2B to form H2BK123ub1 is required for efficient DOT1 methyltransferase activity on histone H3.</text>
</comment>
<evidence type="ECO:0000256" key="9">
    <source>
        <dbReference type="ARBA" id="ARBA00029821"/>
    </source>
</evidence>
<dbReference type="InterPro" id="IPR030445">
    <property type="entry name" value="H3-K79_meTrfase"/>
</dbReference>
<proteinExistence type="inferred from homology"/>
<evidence type="ECO:0000259" key="12">
    <source>
        <dbReference type="PROSITE" id="PS51569"/>
    </source>
</evidence>
<dbReference type="SUPFAM" id="SSF53335">
    <property type="entry name" value="S-adenosyl-L-methionine-dependent methyltransferases"/>
    <property type="match status" value="1"/>
</dbReference>
<evidence type="ECO:0000256" key="5">
    <source>
        <dbReference type="ARBA" id="ARBA00022679"/>
    </source>
</evidence>
<evidence type="ECO:0000256" key="4">
    <source>
        <dbReference type="ARBA" id="ARBA00022603"/>
    </source>
</evidence>
<evidence type="ECO:0000256" key="2">
    <source>
        <dbReference type="ARBA" id="ARBA00012190"/>
    </source>
</evidence>
<gene>
    <name evidence="13" type="ORF">AOQ84DRAFT_280040</name>
</gene>
<keyword evidence="4 11" id="KW-0489">Methyltransferase</keyword>
<dbReference type="OrthoDB" id="443402at2759"/>
<dbReference type="PANTHER" id="PTHR21451">
    <property type="entry name" value="HISTONE H3 METHYLTRANSFERASE"/>
    <property type="match status" value="1"/>
</dbReference>
<comment type="similarity">
    <text evidence="11">Belongs to the class I-like SAM-binding methyltransferase superfamily. DOT1 family.</text>
</comment>
<evidence type="ECO:0000256" key="7">
    <source>
        <dbReference type="ARBA" id="ARBA00022853"/>
    </source>
</evidence>
<evidence type="ECO:0000256" key="8">
    <source>
        <dbReference type="ARBA" id="ARBA00023242"/>
    </source>
</evidence>
<dbReference type="GO" id="GO:0005634">
    <property type="term" value="C:nucleus"/>
    <property type="evidence" value="ECO:0007669"/>
    <property type="project" value="UniProtKB-SubCell"/>
</dbReference>
<dbReference type="EMBL" id="KV748507">
    <property type="protein sequence ID" value="OCL14931.1"/>
    <property type="molecule type" value="Genomic_DNA"/>
</dbReference>
<dbReference type="Pfam" id="PF08123">
    <property type="entry name" value="DOT1"/>
    <property type="match status" value="1"/>
</dbReference>
<keyword evidence="8 11" id="KW-0539">Nucleus</keyword>
<dbReference type="EC" id="2.1.1.360" evidence="2 11"/>
<dbReference type="CDD" id="cd02440">
    <property type="entry name" value="AdoMet_MTases"/>
    <property type="match status" value="1"/>
</dbReference>
<accession>A0A8E2FDD3</accession>
<dbReference type="InterPro" id="IPR025789">
    <property type="entry name" value="DOT1_dom"/>
</dbReference>
<evidence type="ECO:0000313" key="14">
    <source>
        <dbReference type="Proteomes" id="UP000250140"/>
    </source>
</evidence>
<dbReference type="GO" id="GO:0000077">
    <property type="term" value="P:DNA damage checkpoint signaling"/>
    <property type="evidence" value="ECO:0007669"/>
    <property type="project" value="TreeGrafter"/>
</dbReference>
<dbReference type="Proteomes" id="UP000250140">
    <property type="component" value="Unassembled WGS sequence"/>
</dbReference>
<keyword evidence="14" id="KW-1185">Reference proteome</keyword>
<dbReference type="GO" id="GO:0140956">
    <property type="term" value="F:histone H3K79 trimethyltransferase activity"/>
    <property type="evidence" value="ECO:0007669"/>
    <property type="project" value="UniProtKB-EC"/>
</dbReference>
<protein>
    <recommendedName>
        <fullName evidence="3 11">Histone-lysine N-methyltransferase, H3 lysine-79 specific</fullName>
        <ecNumber evidence="2 11">2.1.1.360</ecNumber>
    </recommendedName>
    <alternativeName>
        <fullName evidence="9 11">Histone H3-K79 methyltransferase</fullName>
    </alternativeName>
</protein>
<keyword evidence="5 11" id="KW-0808">Transferase</keyword>
<evidence type="ECO:0000256" key="1">
    <source>
        <dbReference type="ARBA" id="ARBA00004123"/>
    </source>
</evidence>
<name>A0A8E2FDD3_9PEZI</name>
<evidence type="ECO:0000256" key="6">
    <source>
        <dbReference type="ARBA" id="ARBA00022691"/>
    </source>
</evidence>
<feature type="non-terminal residue" evidence="13">
    <location>
        <position position="214"/>
    </location>
</feature>
<dbReference type="InterPro" id="IPR029063">
    <property type="entry name" value="SAM-dependent_MTases_sf"/>
</dbReference>
<comment type="catalytic activity">
    <reaction evidence="10 11">
        <text>L-lysyl(79)-[histone H3] + 3 S-adenosyl-L-methionine = N(6),N(6),N(6)-trimethyl-L-lysyl(79)-[histone H3] + 3 S-adenosyl-L-homocysteine + 3 H(+)</text>
        <dbReference type="Rhea" id="RHEA:60328"/>
        <dbReference type="Rhea" id="RHEA-COMP:15549"/>
        <dbReference type="Rhea" id="RHEA-COMP:15552"/>
        <dbReference type="ChEBI" id="CHEBI:15378"/>
        <dbReference type="ChEBI" id="CHEBI:29969"/>
        <dbReference type="ChEBI" id="CHEBI:57856"/>
        <dbReference type="ChEBI" id="CHEBI:59789"/>
        <dbReference type="ChEBI" id="CHEBI:61961"/>
        <dbReference type="EC" id="2.1.1.360"/>
    </reaction>
</comment>
<comment type="function">
    <text evidence="11">Histone methyltransferase that specifically trimethylates histone H3 to form H3K79me3. This methylation is required for telomere silencing and for the pachytene checkpoint during the meiotic cell cycle by allowing the recruitment of RAD9 to double strand breaks. Nucleosomes are preferred as substrate compared to free histone.</text>
</comment>
<evidence type="ECO:0000256" key="10">
    <source>
        <dbReference type="ARBA" id="ARBA00047770"/>
    </source>
</evidence>
<keyword evidence="6 11" id="KW-0949">S-adenosyl-L-methionine</keyword>
<evidence type="ECO:0000256" key="11">
    <source>
        <dbReference type="RuleBase" id="RU271113"/>
    </source>
</evidence>
<dbReference type="GO" id="GO:0032259">
    <property type="term" value="P:methylation"/>
    <property type="evidence" value="ECO:0007669"/>
    <property type="project" value="UniProtKB-KW"/>
</dbReference>
<evidence type="ECO:0000256" key="3">
    <source>
        <dbReference type="ARBA" id="ARBA00020987"/>
    </source>
</evidence>
<dbReference type="GO" id="GO:0006281">
    <property type="term" value="P:DNA repair"/>
    <property type="evidence" value="ECO:0007669"/>
    <property type="project" value="TreeGrafter"/>
</dbReference>
<keyword evidence="7 11" id="KW-0156">Chromatin regulator</keyword>
<comment type="subcellular location">
    <subcellularLocation>
        <location evidence="1 11">Nucleus</location>
    </subcellularLocation>
</comment>
<dbReference type="AlphaFoldDB" id="A0A8E2FDD3"/>
<sequence>IVSILNHAYNTSVSPAINRLKRAKHFDLQKTYGELEKSFVSSLLAAHSVSPGSRFVDLGSGVGNICLQAALETGCDSYGCELDAQRHQAAEAYLQQAGPVSRATNLLSRNVSLECGDIFRSKTCRAAIEGADLIVCSNFKLPEELIQKQEEHLRWMKPGARMVSFQPIVKGRTRRGKDLVVMLGGLGVTVTKETSSPNAASWTGSPVTYWTYSK</sequence>
<feature type="domain" description="DOT1" evidence="12">
    <location>
        <begin position="1"/>
        <end position="214"/>
    </location>
</feature>
<dbReference type="PROSITE" id="PS51569">
    <property type="entry name" value="DOT1"/>
    <property type="match status" value="1"/>
</dbReference>
<comment type="miscellaneous">
    <text evidence="11">In contrast to other lysine histone methyltransferases, it does not contain a SET domain, suggesting the existence of another mechanism for methylation of lysine residues of histones.</text>
</comment>
<dbReference type="PANTHER" id="PTHR21451:SF0">
    <property type="entry name" value="HISTONE-LYSINE N-METHYLTRANSFERASE, H3 LYSINE-79 SPECIFIC"/>
    <property type="match status" value="1"/>
</dbReference>
<reference evidence="13 14" key="1">
    <citation type="journal article" date="2016" name="Nat. Commun.">
        <title>Ectomycorrhizal ecology is imprinted in the genome of the dominant symbiotic fungus Cenococcum geophilum.</title>
        <authorList>
            <consortium name="DOE Joint Genome Institute"/>
            <person name="Peter M."/>
            <person name="Kohler A."/>
            <person name="Ohm R.A."/>
            <person name="Kuo A."/>
            <person name="Krutzmann J."/>
            <person name="Morin E."/>
            <person name="Arend M."/>
            <person name="Barry K.W."/>
            <person name="Binder M."/>
            <person name="Choi C."/>
            <person name="Clum A."/>
            <person name="Copeland A."/>
            <person name="Grisel N."/>
            <person name="Haridas S."/>
            <person name="Kipfer T."/>
            <person name="LaButti K."/>
            <person name="Lindquist E."/>
            <person name="Lipzen A."/>
            <person name="Maire R."/>
            <person name="Meier B."/>
            <person name="Mihaltcheva S."/>
            <person name="Molinier V."/>
            <person name="Murat C."/>
            <person name="Poggeler S."/>
            <person name="Quandt C.A."/>
            <person name="Sperisen C."/>
            <person name="Tritt A."/>
            <person name="Tisserant E."/>
            <person name="Crous P.W."/>
            <person name="Henrissat B."/>
            <person name="Nehls U."/>
            <person name="Egli S."/>
            <person name="Spatafora J.W."/>
            <person name="Grigoriev I.V."/>
            <person name="Martin F.M."/>
        </authorList>
    </citation>
    <scope>NUCLEOTIDE SEQUENCE [LARGE SCALE GENOMIC DNA]</scope>
    <source>
        <strain evidence="13 14">CBS 207.34</strain>
    </source>
</reference>